<feature type="region of interest" description="Disordered" evidence="15">
    <location>
        <begin position="19"/>
        <end position="54"/>
    </location>
</feature>
<evidence type="ECO:0000259" key="16">
    <source>
        <dbReference type="PROSITE" id="PS50020"/>
    </source>
</evidence>
<organism evidence="17">
    <name type="scientific">Ornithodoros turicata</name>
    <dbReference type="NCBI Taxonomy" id="34597"/>
    <lineage>
        <taxon>Eukaryota</taxon>
        <taxon>Metazoa</taxon>
        <taxon>Ecdysozoa</taxon>
        <taxon>Arthropoda</taxon>
        <taxon>Chelicerata</taxon>
        <taxon>Arachnida</taxon>
        <taxon>Acari</taxon>
        <taxon>Parasitiformes</taxon>
        <taxon>Ixodida</taxon>
        <taxon>Ixodoidea</taxon>
        <taxon>Argasidae</taxon>
        <taxon>Ornithodorinae</taxon>
        <taxon>Ornithodoros</taxon>
    </lineage>
</organism>
<dbReference type="EMBL" id="GGLE01005292">
    <property type="protein sequence ID" value="MBY09418.1"/>
    <property type="molecule type" value="Transcribed_RNA"/>
</dbReference>
<evidence type="ECO:0000256" key="14">
    <source>
        <dbReference type="ARBA" id="ARBA00046362"/>
    </source>
</evidence>
<proteinExistence type="predicted"/>
<feature type="region of interest" description="Disordered" evidence="15">
    <location>
        <begin position="126"/>
        <end position="277"/>
    </location>
</feature>
<feature type="compositionally biased region" description="Basic and acidic residues" evidence="15">
    <location>
        <begin position="139"/>
        <end position="149"/>
    </location>
</feature>
<evidence type="ECO:0000256" key="4">
    <source>
        <dbReference type="ARBA" id="ARBA00022553"/>
    </source>
</evidence>
<sequence length="277" mass="31388">MPIPAALLARLKKRGIVKSDVSEPEQPEEEVIAEDYDDKPQENSGQNRSGPCPGCPNKWNIYHECTAYCYDTWKQGKVQESPNTKRKRLKMLVKYPLPDNWAEIYDPGTGRHYYWKHGSDDVSWLPPLHPRSKVSAPADKLRELIKDTDDGIDMDSGSDDDMDADEAEVHTSSERSRSDSHYRQSYRGREDNYRARETGRRVSKKNDLDPMDPSSYSDVPRGTWSTGLEKSNEAKTGADTTASGPLYQMRPYPSPGAVLRMNAQQKPSKKKDDSDSD</sequence>
<keyword evidence="7" id="KW-0677">Repeat</keyword>
<dbReference type="GO" id="GO:0045087">
    <property type="term" value="P:innate immune response"/>
    <property type="evidence" value="ECO:0007669"/>
    <property type="project" value="UniProtKB-KW"/>
</dbReference>
<feature type="compositionally biased region" description="Acidic residues" evidence="15">
    <location>
        <begin position="22"/>
        <end position="37"/>
    </location>
</feature>
<keyword evidence="4" id="KW-0597">Phosphoprotein</keyword>
<feature type="compositionally biased region" description="Acidic residues" evidence="15">
    <location>
        <begin position="150"/>
        <end position="166"/>
    </location>
</feature>
<dbReference type="PANTHER" id="PTHR21737:SF3">
    <property type="entry name" value="POLYGLUTAMINE-BINDING PROTEIN 1"/>
    <property type="match status" value="1"/>
</dbReference>
<dbReference type="GO" id="GO:0016607">
    <property type="term" value="C:nuclear speck"/>
    <property type="evidence" value="ECO:0007669"/>
    <property type="project" value="UniProtKB-SubCell"/>
</dbReference>
<dbReference type="CTD" id="10084"/>
<evidence type="ECO:0000256" key="7">
    <source>
        <dbReference type="ARBA" id="ARBA00022737"/>
    </source>
</evidence>
<keyword evidence="9" id="KW-0805">Transcription regulation</keyword>
<dbReference type="RefSeq" id="XP_064473348.1">
    <property type="nucleotide sequence ID" value="XM_064617278.1"/>
</dbReference>
<dbReference type="SUPFAM" id="SSF51045">
    <property type="entry name" value="WW domain"/>
    <property type="match status" value="1"/>
</dbReference>
<evidence type="ECO:0000256" key="9">
    <source>
        <dbReference type="ARBA" id="ARBA00023015"/>
    </source>
</evidence>
<dbReference type="GO" id="GO:0043021">
    <property type="term" value="F:ribonucleoprotein complex binding"/>
    <property type="evidence" value="ECO:0007669"/>
    <property type="project" value="TreeGrafter"/>
</dbReference>
<evidence type="ECO:0000313" key="17">
    <source>
        <dbReference type="EMBL" id="MBY09418.1"/>
    </source>
</evidence>
<comment type="subunit">
    <text evidence="14">Interacts with POU3F2/Brn-2, ATXN1, TXNL4A, HTT and AR. Interaction with ATXN1 correlates positively with the length of the polyglutamine tract. Interacts with RNA polymerase II large subunit in a phosphorylation-dependent manner. Forms a ternary complex with ATXN1 mutant and phosphorylated RNA polymerase II. Interacts (via C-terminus) with TXNL4A and CD2BP2. Interacts (via WW domain) with ATN1 and SF3B1, and may interact with additional splice factors. Interacts (via WW domain) with WBP11; Leading to reduce interaction between PQBP1 and TXNL4A. Interacts with CAPRIN1. Interacts with DDX1. Interacts with SFPQ. Interacts with KHSRP.</text>
</comment>
<dbReference type="InterPro" id="IPR036020">
    <property type="entry name" value="WW_dom_sf"/>
</dbReference>
<dbReference type="Gene3D" id="2.20.70.10">
    <property type="match status" value="1"/>
</dbReference>
<comment type="subcellular location">
    <subcellularLocation>
        <location evidence="2">Cytoplasmic granule</location>
    </subcellularLocation>
    <subcellularLocation>
        <location evidence="1">Nucleus speckle</location>
    </subcellularLocation>
</comment>
<dbReference type="GO" id="GO:0000380">
    <property type="term" value="P:alternative mRNA splicing, via spliceosome"/>
    <property type="evidence" value="ECO:0007669"/>
    <property type="project" value="TreeGrafter"/>
</dbReference>
<evidence type="ECO:0000256" key="10">
    <source>
        <dbReference type="ARBA" id="ARBA00023163"/>
    </source>
</evidence>
<keyword evidence="10" id="KW-0804">Transcription</keyword>
<keyword evidence="8" id="KW-0391">Immunity</keyword>
<dbReference type="KEGG" id="oti:135388009"/>
<reference evidence="17" key="1">
    <citation type="submission" date="2018-03" db="EMBL/GenBank/DDBJ databases">
        <title>The relapsing fever spirochete Borrelia turicatae persists in the highly oxidative environment of its soft-bodied tick vector.</title>
        <authorList>
            <person name="Bourret T.J."/>
            <person name="Boyle W.K."/>
            <person name="Valenzuela J.G."/>
            <person name="Oliveira F."/>
            <person name="Lopez J.E."/>
        </authorList>
    </citation>
    <scope>NUCLEOTIDE SEQUENCE</scope>
    <source>
        <strain evidence="17">Kansas strain/isolate</strain>
        <tissue evidence="17">Salivary glands</tissue>
    </source>
</reference>
<evidence type="ECO:0000256" key="12">
    <source>
        <dbReference type="ARBA" id="ARBA00023242"/>
    </source>
</evidence>
<dbReference type="PANTHER" id="PTHR21737">
    <property type="entry name" value="POLYGLUTAMINE BINDING PROTEIN 1/MARVEL MEMBRANE-ASSOCIATING DOMAIN CONTAINING 3"/>
    <property type="match status" value="1"/>
</dbReference>
<evidence type="ECO:0000256" key="1">
    <source>
        <dbReference type="ARBA" id="ARBA00004324"/>
    </source>
</evidence>
<dbReference type="PROSITE" id="PS50020">
    <property type="entry name" value="WW_DOMAIN_2"/>
    <property type="match status" value="1"/>
</dbReference>
<evidence type="ECO:0000256" key="15">
    <source>
        <dbReference type="SAM" id="MobiDB-lite"/>
    </source>
</evidence>
<name>A0A2R5LJ02_9ACAR</name>
<evidence type="ECO:0000256" key="3">
    <source>
        <dbReference type="ARBA" id="ARBA00021117"/>
    </source>
</evidence>
<keyword evidence="11" id="KW-0508">mRNA splicing</keyword>
<feature type="compositionally biased region" description="Basic and acidic residues" evidence="15">
    <location>
        <begin position="167"/>
        <end position="208"/>
    </location>
</feature>
<evidence type="ECO:0000256" key="13">
    <source>
        <dbReference type="ARBA" id="ARBA00042167"/>
    </source>
</evidence>
<protein>
    <recommendedName>
        <fullName evidence="3">Polyglutamine-binding protein 1</fullName>
    </recommendedName>
    <alternativeName>
        <fullName evidence="13">Polyglutamine tract-binding protein 1</fullName>
    </alternativeName>
</protein>
<accession>A0A2R5LJ02</accession>
<feature type="domain" description="WW" evidence="16">
    <location>
        <begin position="95"/>
        <end position="129"/>
    </location>
</feature>
<keyword evidence="12" id="KW-0539">Nucleus</keyword>
<dbReference type="GeneID" id="135388009"/>
<dbReference type="InterPro" id="IPR001202">
    <property type="entry name" value="WW_dom"/>
</dbReference>
<evidence type="ECO:0000256" key="2">
    <source>
        <dbReference type="ARBA" id="ARBA00004463"/>
    </source>
</evidence>
<keyword evidence="5" id="KW-0399">Innate immunity</keyword>
<evidence type="ECO:0000256" key="11">
    <source>
        <dbReference type="ARBA" id="ARBA00023187"/>
    </source>
</evidence>
<dbReference type="GO" id="GO:0005737">
    <property type="term" value="C:cytoplasm"/>
    <property type="evidence" value="ECO:0007669"/>
    <property type="project" value="TreeGrafter"/>
</dbReference>
<keyword evidence="6" id="KW-0507">mRNA processing</keyword>
<evidence type="ECO:0000256" key="5">
    <source>
        <dbReference type="ARBA" id="ARBA00022588"/>
    </source>
</evidence>
<dbReference type="SMART" id="SM00456">
    <property type="entry name" value="WW"/>
    <property type="match status" value="1"/>
</dbReference>
<dbReference type="AlphaFoldDB" id="A0A2R5LJ02"/>
<evidence type="ECO:0000256" key="8">
    <source>
        <dbReference type="ARBA" id="ARBA00022859"/>
    </source>
</evidence>
<dbReference type="Gene3D" id="3.40.30.10">
    <property type="entry name" value="Glutaredoxin"/>
    <property type="match status" value="1"/>
</dbReference>
<evidence type="ECO:0000256" key="6">
    <source>
        <dbReference type="ARBA" id="ARBA00022664"/>
    </source>
</evidence>